<dbReference type="InterPro" id="IPR018773">
    <property type="entry name" value="MeTrfase_reg_dom_prd"/>
</dbReference>
<dbReference type="EMBL" id="CP000776">
    <property type="protein sequence ID" value="ABS52150.1"/>
    <property type="molecule type" value="Genomic_DNA"/>
</dbReference>
<dbReference type="KEGG" id="cha:CHAB381_1482"/>
<proteinExistence type="predicted"/>
<feature type="domain" description="Methyltransferase regulatory" evidence="2">
    <location>
        <begin position="213"/>
        <end position="296"/>
    </location>
</feature>
<dbReference type="eggNOG" id="COG2230">
    <property type="taxonomic scope" value="Bacteria"/>
</dbReference>
<dbReference type="STRING" id="360107.CHAB381_1482"/>
<protein>
    <submittedName>
        <fullName evidence="4">Putative methyltransferase</fullName>
    </submittedName>
</protein>
<organism evidence="4 5">
    <name type="scientific">Campylobacter hominis (strain ATCC BAA-381 / DSM 21671 / CCUG 45161 / LMG 19568 / NCTC 13146 / CH001A)</name>
    <dbReference type="NCBI Taxonomy" id="360107"/>
    <lineage>
        <taxon>Bacteria</taxon>
        <taxon>Pseudomonadati</taxon>
        <taxon>Campylobacterota</taxon>
        <taxon>Epsilonproteobacteria</taxon>
        <taxon>Campylobacterales</taxon>
        <taxon>Campylobacteraceae</taxon>
        <taxon>Campylobacter</taxon>
    </lineage>
</organism>
<dbReference type="eggNOG" id="COG4797">
    <property type="taxonomic scope" value="Bacteria"/>
</dbReference>
<dbReference type="AlphaFoldDB" id="A7I3C6"/>
<evidence type="ECO:0000259" key="3">
    <source>
        <dbReference type="Pfam" id="PF13847"/>
    </source>
</evidence>
<name>A7I3C6_CAMHC</name>
<dbReference type="Pfam" id="PF10119">
    <property type="entry name" value="MethyTransf_Reg"/>
    <property type="match status" value="1"/>
</dbReference>
<dbReference type="HOGENOM" id="CLU_037603_0_0_7"/>
<feature type="coiled-coil region" evidence="1">
    <location>
        <begin position="71"/>
        <end position="98"/>
    </location>
</feature>
<evidence type="ECO:0000313" key="5">
    <source>
        <dbReference type="Proteomes" id="UP000002407"/>
    </source>
</evidence>
<dbReference type="RefSeq" id="WP_012109321.1">
    <property type="nucleotide sequence ID" value="NC_009714.1"/>
</dbReference>
<gene>
    <name evidence="4" type="ordered locus">CHAB381_1482</name>
</gene>
<keyword evidence="5" id="KW-1185">Reference proteome</keyword>
<feature type="domain" description="Methyltransferase" evidence="3">
    <location>
        <begin position="41"/>
        <end position="150"/>
    </location>
</feature>
<dbReference type="Pfam" id="PF13847">
    <property type="entry name" value="Methyltransf_31"/>
    <property type="match status" value="1"/>
</dbReference>
<dbReference type="CDD" id="cd02440">
    <property type="entry name" value="AdoMet_MTases"/>
    <property type="match status" value="1"/>
</dbReference>
<sequence length="514" mass="59408">MQNIEKSYDEVPYNSKVFKCSMPENSALAAIIFGLKTPKIENARVLELACSMGGNIIPFALNHPNASVVGVDLSSKQIAKAKEIIKKLELKNIKFEVKNIKDIDKSFGEFDYIIAHGVYSWVSDDIKDAILRIFSECLSENGVAYLSYNCYPGWKGKEILRDITLFRNEGKEISADESILNFKDTLKYLKNNATGMVKNVVDNNFDNIINKPRDYLIHEYMEGFNQPNYLYEVVRDAKNKGLEYLCEANFKNDIFLPINDSLKDALEKECGKNRVKIQQFIDFITNRTFRRTLFVKDNFAKNMSSEANLKFETIDELFLSGKFSYDFAKQSYKNLENNMFMPRGMGELLESLNEIYPSNLKIGDFMSDFKKVHDKEEISAMYKNIGYSIFANLIEANLCKMKFLAPNLEKPKIKDSHIKLLEFLKEDENTIGFFIPKYDNIGLNKEIDYEILPKFNGKNSKNDLVKELINFEKNGKFHFVIEEKIVKNEKKIEQMAEKYINDKINMLSVYGLLV</sequence>
<keyword evidence="4" id="KW-0808">Transferase</keyword>
<dbReference type="Proteomes" id="UP000002407">
    <property type="component" value="Chromosome"/>
</dbReference>
<keyword evidence="1" id="KW-0175">Coiled coil</keyword>
<dbReference type="GO" id="GO:0008168">
    <property type="term" value="F:methyltransferase activity"/>
    <property type="evidence" value="ECO:0007669"/>
    <property type="project" value="UniProtKB-KW"/>
</dbReference>
<dbReference type="InterPro" id="IPR029063">
    <property type="entry name" value="SAM-dependent_MTases_sf"/>
</dbReference>
<evidence type="ECO:0000259" key="2">
    <source>
        <dbReference type="Pfam" id="PF10119"/>
    </source>
</evidence>
<dbReference type="OrthoDB" id="323463at2"/>
<dbReference type="InterPro" id="IPR050723">
    <property type="entry name" value="CFA/CMAS"/>
</dbReference>
<dbReference type="PANTHER" id="PTHR43667:SF2">
    <property type="entry name" value="FATTY ACID C-METHYL TRANSFERASE"/>
    <property type="match status" value="1"/>
</dbReference>
<evidence type="ECO:0000313" key="4">
    <source>
        <dbReference type="EMBL" id="ABS52150.1"/>
    </source>
</evidence>
<keyword evidence="4" id="KW-0489">Methyltransferase</keyword>
<accession>A7I3C6</accession>
<dbReference type="InterPro" id="IPR025714">
    <property type="entry name" value="Methyltranfer_dom"/>
</dbReference>
<dbReference type="Gene3D" id="3.40.50.150">
    <property type="entry name" value="Vaccinia Virus protein VP39"/>
    <property type="match status" value="1"/>
</dbReference>
<reference evidence="5" key="1">
    <citation type="submission" date="2007-07" db="EMBL/GenBank/DDBJ databases">
        <title>Complete genome sequence of Campylobacter hominis ATCC BAA-381, a commensal isolated from the human gastrointestinal tract.</title>
        <authorList>
            <person name="Fouts D.E."/>
            <person name="Mongodin E.F."/>
            <person name="Puiu D."/>
            <person name="Sebastian Y."/>
            <person name="Miller W.G."/>
            <person name="Mandrell R.E."/>
            <person name="Nelson K.E."/>
        </authorList>
    </citation>
    <scope>NUCLEOTIDE SEQUENCE [LARGE SCALE GENOMIC DNA]</scope>
    <source>
        <strain evidence="5">ATCC BAA-381 / LMG 19568 / NCTC 13146 / CH001A</strain>
    </source>
</reference>
<dbReference type="GO" id="GO:0032259">
    <property type="term" value="P:methylation"/>
    <property type="evidence" value="ECO:0007669"/>
    <property type="project" value="UniProtKB-KW"/>
</dbReference>
<dbReference type="SUPFAM" id="SSF53335">
    <property type="entry name" value="S-adenosyl-L-methionine-dependent methyltransferases"/>
    <property type="match status" value="1"/>
</dbReference>
<evidence type="ECO:0000256" key="1">
    <source>
        <dbReference type="SAM" id="Coils"/>
    </source>
</evidence>
<dbReference type="PANTHER" id="PTHR43667">
    <property type="entry name" value="CYCLOPROPANE-FATTY-ACYL-PHOSPHOLIPID SYNTHASE"/>
    <property type="match status" value="1"/>
</dbReference>